<proteinExistence type="predicted"/>
<sequence>MFRQITLRRSVAGSYPIRDIAEMMEISRTTVYRYLAK</sequence>
<comment type="caution">
    <text evidence="2">The sequence shown here is derived from an EMBL/GenBank/DDBJ whole genome shotgun (WGS) entry which is preliminary data.</text>
</comment>
<dbReference type="Gene3D" id="1.10.10.60">
    <property type="entry name" value="Homeodomain-like"/>
    <property type="match status" value="1"/>
</dbReference>
<dbReference type="RefSeq" id="WP_160800799.1">
    <property type="nucleotide sequence ID" value="NZ_WUUL01000003.1"/>
</dbReference>
<protein>
    <submittedName>
        <fullName evidence="2">Helix-turn-helix domain-containing protein</fullName>
    </submittedName>
</protein>
<dbReference type="SUPFAM" id="SSF46689">
    <property type="entry name" value="Homeodomain-like"/>
    <property type="match status" value="1"/>
</dbReference>
<name>A0A6I4VS24_9BACL</name>
<organism evidence="2 3">
    <name type="scientific">Shimazuella alba</name>
    <dbReference type="NCBI Taxonomy" id="2690964"/>
    <lineage>
        <taxon>Bacteria</taxon>
        <taxon>Bacillati</taxon>
        <taxon>Bacillota</taxon>
        <taxon>Bacilli</taxon>
        <taxon>Bacillales</taxon>
        <taxon>Thermoactinomycetaceae</taxon>
        <taxon>Shimazuella</taxon>
    </lineage>
</organism>
<gene>
    <name evidence="2" type="ORF">GSM42_05685</name>
</gene>
<dbReference type="InterPro" id="IPR006120">
    <property type="entry name" value="Resolvase_HTH_dom"/>
</dbReference>
<dbReference type="GO" id="GO:0000150">
    <property type="term" value="F:DNA strand exchange activity"/>
    <property type="evidence" value="ECO:0007669"/>
    <property type="project" value="InterPro"/>
</dbReference>
<evidence type="ECO:0000313" key="2">
    <source>
        <dbReference type="EMBL" id="MXQ53231.1"/>
    </source>
</evidence>
<accession>A0A6I4VS24</accession>
<evidence type="ECO:0000313" key="3">
    <source>
        <dbReference type="Proteomes" id="UP000430692"/>
    </source>
</evidence>
<dbReference type="EMBL" id="WUUL01000003">
    <property type="protein sequence ID" value="MXQ53231.1"/>
    <property type="molecule type" value="Genomic_DNA"/>
</dbReference>
<evidence type="ECO:0000259" key="1">
    <source>
        <dbReference type="Pfam" id="PF02796"/>
    </source>
</evidence>
<dbReference type="AlphaFoldDB" id="A0A6I4VS24"/>
<dbReference type="GO" id="GO:0003677">
    <property type="term" value="F:DNA binding"/>
    <property type="evidence" value="ECO:0007669"/>
    <property type="project" value="InterPro"/>
</dbReference>
<dbReference type="Proteomes" id="UP000430692">
    <property type="component" value="Unassembled WGS sequence"/>
</dbReference>
<keyword evidence="3" id="KW-1185">Reference proteome</keyword>
<reference evidence="2 3" key="1">
    <citation type="submission" date="2019-12" db="EMBL/GenBank/DDBJ databases">
        <title>Whole-genome analyses of novel actinobacteria.</title>
        <authorList>
            <person name="Sahin N."/>
            <person name="Saygin H."/>
        </authorList>
    </citation>
    <scope>NUCLEOTIDE SEQUENCE [LARGE SCALE GENOMIC DNA]</scope>
    <source>
        <strain evidence="2 3">KC615</strain>
    </source>
</reference>
<dbReference type="Pfam" id="PF02796">
    <property type="entry name" value="HTH_7"/>
    <property type="match status" value="1"/>
</dbReference>
<dbReference type="InterPro" id="IPR009057">
    <property type="entry name" value="Homeodomain-like_sf"/>
</dbReference>
<feature type="domain" description="Resolvase HTH" evidence="1">
    <location>
        <begin position="12"/>
        <end position="37"/>
    </location>
</feature>